<protein>
    <submittedName>
        <fullName evidence="3">Uncharacterized protein</fullName>
    </submittedName>
</protein>
<evidence type="ECO:0000256" key="2">
    <source>
        <dbReference type="SAM" id="Phobius"/>
    </source>
</evidence>
<comment type="caution">
    <text evidence="3">The sequence shown here is derived from an EMBL/GenBank/DDBJ whole genome shotgun (WGS) entry which is preliminary data.</text>
</comment>
<evidence type="ECO:0000313" key="3">
    <source>
        <dbReference type="EMBL" id="PWJ55139.1"/>
    </source>
</evidence>
<dbReference type="EMBL" id="QGDQ01000004">
    <property type="protein sequence ID" value="PWJ55139.1"/>
    <property type="molecule type" value="Genomic_DNA"/>
</dbReference>
<dbReference type="OrthoDB" id="5170497at2"/>
<dbReference type="AlphaFoldDB" id="A0A316ACL1"/>
<gene>
    <name evidence="3" type="ORF">BXY45_10460</name>
</gene>
<keyword evidence="4" id="KW-1185">Reference proteome</keyword>
<dbReference type="Proteomes" id="UP000245469">
    <property type="component" value="Unassembled WGS sequence"/>
</dbReference>
<name>A0A316ACL1_9ACTN</name>
<feature type="transmembrane region" description="Helical" evidence="2">
    <location>
        <begin position="40"/>
        <end position="59"/>
    </location>
</feature>
<feature type="transmembrane region" description="Helical" evidence="2">
    <location>
        <begin position="66"/>
        <end position="85"/>
    </location>
</feature>
<reference evidence="3 4" key="1">
    <citation type="submission" date="2018-03" db="EMBL/GenBank/DDBJ databases">
        <title>Genomic Encyclopedia of Archaeal and Bacterial Type Strains, Phase II (KMG-II): from individual species to whole genera.</title>
        <authorList>
            <person name="Goeker M."/>
        </authorList>
    </citation>
    <scope>NUCLEOTIDE SEQUENCE [LARGE SCALE GENOMIC DNA]</scope>
    <source>
        <strain evidence="3 4">DSM 44889</strain>
    </source>
</reference>
<dbReference type="RefSeq" id="WP_109773226.1">
    <property type="nucleotide sequence ID" value="NZ_QGDQ01000004.1"/>
</dbReference>
<feature type="region of interest" description="Disordered" evidence="1">
    <location>
        <begin position="221"/>
        <end position="241"/>
    </location>
</feature>
<accession>A0A316ACL1</accession>
<sequence>MTGAPDQRTLDRRAADEHVIGERTVTYGAFARGRTAPEALLPWFFAGVFVVSVPLGVLARSPELMLTGLLLAVAGVALFAGPFGVRPLYLRLLDVTRWSGLARAGELRYASASGFAGFEAGRHAPGRLPAAFGSITWRDVPFDGDGDDEARDTGTRVCVYLQDGGHYGVTVQVDAAWGGLPDVLRHDRLRGELARALGQLADSFDRVAMYSVCSYSDAAASAAPRGPSPAEATSPTAPRPVPETFRAVAGAAREDAASRPRYEHFLTLWATSSPQLRAAVRSARTRGESDPHLVAARVVAGRLRAAVPLLEAASVTVRRPLDAQQLAAVNRGLLDRSVPLWDPTPTDPSRFVPSLDVRPTHVGVHGRHGDSFLRGYEVVGFTDEAKSSLDLLPLHTLGGAVRGRTLEHVVAVVVDLRDRVSTLAEARRHDQGEELRRQVRESTAHLHATLDRPADERRLNVSAAGGGWHGGYGAAFFVLNAASLEDLDDDGDALVAAARACGVHVAPVAALRQDQAVVAGTLLGRGLARVL</sequence>
<organism evidence="3 4">
    <name type="scientific">Quadrisphaera granulorum</name>
    <dbReference type="NCBI Taxonomy" id="317664"/>
    <lineage>
        <taxon>Bacteria</taxon>
        <taxon>Bacillati</taxon>
        <taxon>Actinomycetota</taxon>
        <taxon>Actinomycetes</taxon>
        <taxon>Kineosporiales</taxon>
        <taxon>Kineosporiaceae</taxon>
        <taxon>Quadrisphaera</taxon>
    </lineage>
</organism>
<keyword evidence="2" id="KW-1133">Transmembrane helix</keyword>
<feature type="compositionally biased region" description="Low complexity" evidence="1">
    <location>
        <begin position="221"/>
        <end position="236"/>
    </location>
</feature>
<proteinExistence type="predicted"/>
<evidence type="ECO:0000256" key="1">
    <source>
        <dbReference type="SAM" id="MobiDB-lite"/>
    </source>
</evidence>
<evidence type="ECO:0000313" key="4">
    <source>
        <dbReference type="Proteomes" id="UP000245469"/>
    </source>
</evidence>
<keyword evidence="2" id="KW-0812">Transmembrane</keyword>
<keyword evidence="2" id="KW-0472">Membrane</keyword>